<evidence type="ECO:0000259" key="2">
    <source>
        <dbReference type="Pfam" id="PF22916"/>
    </source>
</evidence>
<dbReference type="InterPro" id="IPR053940">
    <property type="entry name" value="UTP25_NTPase-like"/>
</dbReference>
<feature type="region of interest" description="Disordered" evidence="1">
    <location>
        <begin position="1"/>
        <end position="88"/>
    </location>
</feature>
<dbReference type="Proteomes" id="UP001058974">
    <property type="component" value="Chromosome 4"/>
</dbReference>
<protein>
    <recommendedName>
        <fullName evidence="2">UTP25 NTP hydrolase-like domain-containing protein</fullName>
    </recommendedName>
</protein>
<dbReference type="PANTHER" id="PTHR12933">
    <property type="entry name" value="ORF PROTEIN-RELATED"/>
    <property type="match status" value="1"/>
</dbReference>
<evidence type="ECO:0000313" key="3">
    <source>
        <dbReference type="EMBL" id="KAI5422401.1"/>
    </source>
</evidence>
<feature type="region of interest" description="Disordered" evidence="1">
    <location>
        <begin position="314"/>
        <end position="339"/>
    </location>
</feature>
<dbReference type="Pfam" id="PF22916">
    <property type="entry name" value="UTP25_NTPase-like"/>
    <property type="match status" value="1"/>
</dbReference>
<evidence type="ECO:0000256" key="1">
    <source>
        <dbReference type="SAM" id="MobiDB-lite"/>
    </source>
</evidence>
<feature type="compositionally biased region" description="Basic and acidic residues" evidence="1">
    <location>
        <begin position="314"/>
        <end position="323"/>
    </location>
</feature>
<reference evidence="3 4" key="1">
    <citation type="journal article" date="2022" name="Nat. Genet.">
        <title>Improved pea reference genome and pan-genome highlight genomic features and evolutionary characteristics.</title>
        <authorList>
            <person name="Yang T."/>
            <person name="Liu R."/>
            <person name="Luo Y."/>
            <person name="Hu S."/>
            <person name="Wang D."/>
            <person name="Wang C."/>
            <person name="Pandey M.K."/>
            <person name="Ge S."/>
            <person name="Xu Q."/>
            <person name="Li N."/>
            <person name="Li G."/>
            <person name="Huang Y."/>
            <person name="Saxena R.K."/>
            <person name="Ji Y."/>
            <person name="Li M."/>
            <person name="Yan X."/>
            <person name="He Y."/>
            <person name="Liu Y."/>
            <person name="Wang X."/>
            <person name="Xiang C."/>
            <person name="Varshney R.K."/>
            <person name="Ding H."/>
            <person name="Gao S."/>
            <person name="Zong X."/>
        </authorList>
    </citation>
    <scope>NUCLEOTIDE SEQUENCE [LARGE SCALE GENOMIC DNA]</scope>
    <source>
        <strain evidence="3 4">cv. Zhongwan 6</strain>
    </source>
</reference>
<dbReference type="AlphaFoldDB" id="A0A9D4XPI7"/>
<dbReference type="GO" id="GO:0032040">
    <property type="term" value="C:small-subunit processome"/>
    <property type="evidence" value="ECO:0007669"/>
    <property type="project" value="TreeGrafter"/>
</dbReference>
<keyword evidence="4" id="KW-1185">Reference proteome</keyword>
<dbReference type="Gramene" id="Psat04G0574100-T3">
    <property type="protein sequence ID" value="KAI5422401.1"/>
    <property type="gene ID" value="KIW84_045741"/>
</dbReference>
<dbReference type="PANTHER" id="PTHR12933:SF0">
    <property type="entry name" value="U3 SMALL NUCLEOLAR RNA-ASSOCIATED PROTEIN 25 HOMOLOG"/>
    <property type="match status" value="1"/>
</dbReference>
<proteinExistence type="predicted"/>
<feature type="domain" description="UTP25 NTP hydrolase-like" evidence="2">
    <location>
        <begin position="206"/>
        <end position="364"/>
    </location>
</feature>
<dbReference type="EMBL" id="JAMSHJ010000004">
    <property type="protein sequence ID" value="KAI5422401.1"/>
    <property type="molecule type" value="Genomic_DNA"/>
</dbReference>
<dbReference type="InterPro" id="IPR010678">
    <property type="entry name" value="UTP25"/>
</dbReference>
<comment type="caution">
    <text evidence="3">The sequence shown here is derived from an EMBL/GenBank/DDBJ whole genome shotgun (WGS) entry which is preliminary data.</text>
</comment>
<feature type="compositionally biased region" description="Acidic residues" evidence="1">
    <location>
        <begin position="41"/>
        <end position="58"/>
    </location>
</feature>
<name>A0A9D4XPI7_PEA</name>
<organism evidence="3 4">
    <name type="scientific">Pisum sativum</name>
    <name type="common">Garden pea</name>
    <name type="synonym">Lathyrus oleraceus</name>
    <dbReference type="NCBI Taxonomy" id="3888"/>
    <lineage>
        <taxon>Eukaryota</taxon>
        <taxon>Viridiplantae</taxon>
        <taxon>Streptophyta</taxon>
        <taxon>Embryophyta</taxon>
        <taxon>Tracheophyta</taxon>
        <taxon>Spermatophyta</taxon>
        <taxon>Magnoliopsida</taxon>
        <taxon>eudicotyledons</taxon>
        <taxon>Gunneridae</taxon>
        <taxon>Pentapetalae</taxon>
        <taxon>rosids</taxon>
        <taxon>fabids</taxon>
        <taxon>Fabales</taxon>
        <taxon>Fabaceae</taxon>
        <taxon>Papilionoideae</taxon>
        <taxon>50 kb inversion clade</taxon>
        <taxon>NPAAA clade</taxon>
        <taxon>Hologalegina</taxon>
        <taxon>IRL clade</taxon>
        <taxon>Fabeae</taxon>
        <taxon>Lathyrus</taxon>
    </lineage>
</organism>
<dbReference type="GO" id="GO:0000462">
    <property type="term" value="P:maturation of SSU-rRNA from tricistronic rRNA transcript (SSU-rRNA, 5.8S rRNA, LSU-rRNA)"/>
    <property type="evidence" value="ECO:0007669"/>
    <property type="project" value="TreeGrafter"/>
</dbReference>
<accession>A0A9D4XPI7</accession>
<evidence type="ECO:0000313" key="4">
    <source>
        <dbReference type="Proteomes" id="UP001058974"/>
    </source>
</evidence>
<dbReference type="GO" id="GO:0034511">
    <property type="term" value="F:U3 snoRNA binding"/>
    <property type="evidence" value="ECO:0007669"/>
    <property type="project" value="InterPro"/>
</dbReference>
<feature type="compositionally biased region" description="Basic and acidic residues" evidence="1">
    <location>
        <begin position="19"/>
        <end position="36"/>
    </location>
</feature>
<gene>
    <name evidence="3" type="ORF">KIW84_045741</name>
</gene>
<sequence>MKRCKHAPPTSSNLKRKKKEDDGKKKKKGRREEKAINVDIIESESLLENDSDGEGLDDDSPRSNVVESMLQDPDDNGSGLIEGSETEEDIEFSYSDEEDIMTNGGATSKDSVDLSSFDLHLQHNLSKEEIDNQKNLKFSWDVPVIGVSNCKWIGTGENILEDFDINSCPGLKTKLHEHWMEVSKTSGGKDINSPKQQMFFSLCSSYRDILHCNKRPFYLKGLEDISIMDAYIMHSLNHVFRTRDCVKKNDAELSRLEEGADSERFRDQGFLRPKVLILLPLASIMYRVVKRLIQLTPSAYKVNVEHMDRFSTKFGAEEHKGDKENDEEPENADAQKSSKPDDFQLLFEGNNEDDFMIGIKFTRFYASILAGRRSSCSVISIHLT</sequence>
<dbReference type="GO" id="GO:0019843">
    <property type="term" value="F:rRNA binding"/>
    <property type="evidence" value="ECO:0007669"/>
    <property type="project" value="TreeGrafter"/>
</dbReference>